<dbReference type="SUPFAM" id="SSF52540">
    <property type="entry name" value="P-loop containing nucleoside triphosphate hydrolases"/>
    <property type="match status" value="1"/>
</dbReference>
<dbReference type="Pfam" id="PF03796">
    <property type="entry name" value="DnaB_C"/>
    <property type="match status" value="1"/>
</dbReference>
<dbReference type="PANTHER" id="PTHR12873:SF0">
    <property type="entry name" value="TWINKLE MTDNA HELICASE"/>
    <property type="match status" value="1"/>
</dbReference>
<evidence type="ECO:0000313" key="2">
    <source>
        <dbReference type="EMBL" id="QJA86817.1"/>
    </source>
</evidence>
<reference evidence="2" key="1">
    <citation type="submission" date="2020-03" db="EMBL/GenBank/DDBJ databases">
        <title>The deep terrestrial virosphere.</title>
        <authorList>
            <person name="Holmfeldt K."/>
            <person name="Nilsson E."/>
            <person name="Simone D."/>
            <person name="Lopez-Fernandez M."/>
            <person name="Wu X."/>
            <person name="de Brujin I."/>
            <person name="Lundin D."/>
            <person name="Andersson A."/>
            <person name="Bertilsson S."/>
            <person name="Dopson M."/>
        </authorList>
    </citation>
    <scope>NUCLEOTIDE SEQUENCE</scope>
    <source>
        <strain evidence="2">MM415B03118</strain>
    </source>
</reference>
<dbReference type="Gene3D" id="3.40.50.300">
    <property type="entry name" value="P-loop containing nucleotide triphosphate hydrolases"/>
    <property type="match status" value="1"/>
</dbReference>
<dbReference type="InterPro" id="IPR027417">
    <property type="entry name" value="P-loop_NTPase"/>
</dbReference>
<protein>
    <submittedName>
        <fullName evidence="2">Putative helicase</fullName>
    </submittedName>
</protein>
<evidence type="ECO:0000259" key="1">
    <source>
        <dbReference type="PROSITE" id="PS51199"/>
    </source>
</evidence>
<dbReference type="PROSITE" id="PS51199">
    <property type="entry name" value="SF4_HELICASE"/>
    <property type="match status" value="1"/>
</dbReference>
<dbReference type="GO" id="GO:0043139">
    <property type="term" value="F:5'-3' DNA helicase activity"/>
    <property type="evidence" value="ECO:0007669"/>
    <property type="project" value="InterPro"/>
</dbReference>
<dbReference type="Gene3D" id="3.40.1360.10">
    <property type="match status" value="1"/>
</dbReference>
<dbReference type="AlphaFoldDB" id="A0A6M3KXC3"/>
<dbReference type="InterPro" id="IPR034154">
    <property type="entry name" value="TOPRIM_DnaG/twinkle"/>
</dbReference>
<dbReference type="SUPFAM" id="SSF56731">
    <property type="entry name" value="DNA primase core"/>
    <property type="match status" value="1"/>
</dbReference>
<dbReference type="Pfam" id="PF13155">
    <property type="entry name" value="Toprim_2"/>
    <property type="match status" value="1"/>
</dbReference>
<dbReference type="EMBL" id="MT142661">
    <property type="protein sequence ID" value="QJA86817.1"/>
    <property type="molecule type" value="Genomic_DNA"/>
</dbReference>
<keyword evidence="2" id="KW-0378">Hydrolase</keyword>
<keyword evidence="2" id="KW-0547">Nucleotide-binding</keyword>
<feature type="domain" description="SF4 helicase" evidence="1">
    <location>
        <begin position="296"/>
        <end position="554"/>
    </location>
</feature>
<dbReference type="PANTHER" id="PTHR12873">
    <property type="entry name" value="T7-LIKE MITOCHONDRIAL DNA HELICASE"/>
    <property type="match status" value="1"/>
</dbReference>
<dbReference type="InterPro" id="IPR027032">
    <property type="entry name" value="Twinkle-like"/>
</dbReference>
<dbReference type="GO" id="GO:0006260">
    <property type="term" value="P:DNA replication"/>
    <property type="evidence" value="ECO:0007669"/>
    <property type="project" value="InterPro"/>
</dbReference>
<gene>
    <name evidence="2" type="ORF">MM415B03118_0003</name>
</gene>
<organism evidence="2">
    <name type="scientific">viral metagenome</name>
    <dbReference type="NCBI Taxonomy" id="1070528"/>
    <lineage>
        <taxon>unclassified sequences</taxon>
        <taxon>metagenomes</taxon>
        <taxon>organismal metagenomes</taxon>
    </lineage>
</organism>
<dbReference type="CDD" id="cd01029">
    <property type="entry name" value="TOPRIM_primases"/>
    <property type="match status" value="1"/>
</dbReference>
<keyword evidence="2" id="KW-0067">ATP-binding</keyword>
<name>A0A6M3KXC3_9ZZZZ</name>
<accession>A0A6M3KXC3</accession>
<dbReference type="GO" id="GO:0005524">
    <property type="term" value="F:ATP binding"/>
    <property type="evidence" value="ECO:0007669"/>
    <property type="project" value="InterPro"/>
</dbReference>
<sequence length="567" mass="65289">MTVEAYLNRKNFQYTVKTNGKGKQAVMPCPSCSDPTTFAISLDTGAYSCFRLNKCGIRGSFTDFQRLFGDEPEYLDSDKFIKSNPKYNLPTKKPEKINQPVIDYLKKRGISEDTISKFPLGYLDESIVFMYHKNGKFVNAKYRKIAEKSFSKEKGAMSCLWNQDAIKENRLIITEGEIDTMSLYEYGISAVSLPDGANGMTWIEVDWDYLERFTEIFLVLDNDKAGQSVIDILVLRLGRWRCRNVILPGKDVNECLMKKIPKDEIIDCFKNAQSFDLAELKTCNNYKDEIIEYKNNPQKLEGVVTSILELTAILHGWRDEEVTIWTGQNSSGKSTFLSQEMLHLIDQGKKVCIGSFEMPPRKYLWWLLKQYTKMPFMKDHDVEVALDELSGYLYIIDILGEITKEKLFEVIEFGYRKYGINVFVIDSLMKISLSPDDRKIYGEQKKFVSSLKDFVSKSKTHIHLVAHPRKQEKDDTFVGKSDVAGSGDITNLCDNVVLLHRYSDDQKITRVKQGKDDLDAAIFVKKNREFGLTGYVGLFFDKATKRYYTKGKEEPPRSYYEPEENII</sequence>
<proteinExistence type="predicted"/>
<dbReference type="GO" id="GO:0003697">
    <property type="term" value="F:single-stranded DNA binding"/>
    <property type="evidence" value="ECO:0007669"/>
    <property type="project" value="InterPro"/>
</dbReference>
<dbReference type="InterPro" id="IPR007694">
    <property type="entry name" value="DNA_helicase_DnaB-like_C"/>
</dbReference>
<keyword evidence="2" id="KW-0347">Helicase</keyword>